<proteinExistence type="predicted"/>
<protein>
    <recommendedName>
        <fullName evidence="3">CDI immunity protein domain-containing protein</fullName>
    </recommendedName>
</protein>
<dbReference type="KEGG" id="amim:MIM_c35220"/>
<dbReference type="Proteomes" id="UP000019095">
    <property type="component" value="Chromosome"/>
</dbReference>
<keyword evidence="2" id="KW-1185">Reference proteome</keyword>
<sequence>MYIEKKLNFRQFIFDASRGLGCVVSEGLEYVLDNDIDDPNEFDNVTFIIGGHESSTLRPQKFVELMQVVSDSYIREYPRDKEFINQSMNMLKKRYQHFNCGE</sequence>
<evidence type="ECO:0000313" key="1">
    <source>
        <dbReference type="EMBL" id="AHG65582.1"/>
    </source>
</evidence>
<dbReference type="PATRIC" id="fig|1247726.3.peg.3893"/>
<gene>
    <name evidence="1" type="ORF">MIM_c35220</name>
</gene>
<dbReference type="eggNOG" id="ENOG503341J">
    <property type="taxonomic scope" value="Bacteria"/>
</dbReference>
<dbReference type="EMBL" id="CP003915">
    <property type="protein sequence ID" value="AHG65582.1"/>
    <property type="molecule type" value="Genomic_DNA"/>
</dbReference>
<reference evidence="1 2" key="1">
    <citation type="journal article" date="2014" name="Microbiology">
        <title>Unravelling the complete genome sequence of Advenella mimigardefordensis strain DPN7T and novel insights in the catabolism of the xenobiotic polythioester precursor 3,3'-dithiodipropionate.</title>
        <authorList>
            <person name="Wubbeler J.H."/>
            <person name="Hiessl S."/>
            <person name="Schuldes J."/>
            <person name="Thurmer A."/>
            <person name="Daniel R."/>
            <person name="Steinbuchel A."/>
        </authorList>
    </citation>
    <scope>NUCLEOTIDE SEQUENCE [LARGE SCALE GENOMIC DNA]</scope>
    <source>
        <strain evidence="2">DSM 17166 / LMG 22922 / DPN7</strain>
    </source>
</reference>
<organism evidence="1 2">
    <name type="scientific">Advenella mimigardefordensis (strain DSM 17166 / LMG 22922 / DPN7)</name>
    <dbReference type="NCBI Taxonomy" id="1247726"/>
    <lineage>
        <taxon>Bacteria</taxon>
        <taxon>Pseudomonadati</taxon>
        <taxon>Pseudomonadota</taxon>
        <taxon>Betaproteobacteria</taxon>
        <taxon>Burkholderiales</taxon>
        <taxon>Alcaligenaceae</taxon>
    </lineage>
</organism>
<dbReference type="HOGENOM" id="CLU_158625_0_0_4"/>
<name>W0PIB5_ADVMD</name>
<evidence type="ECO:0008006" key="3">
    <source>
        <dbReference type="Google" id="ProtNLM"/>
    </source>
</evidence>
<dbReference type="AlphaFoldDB" id="W0PIB5"/>
<accession>W0PIB5</accession>
<evidence type="ECO:0000313" key="2">
    <source>
        <dbReference type="Proteomes" id="UP000019095"/>
    </source>
</evidence>